<organism evidence="1 2">
    <name type="scientific">Pyropia yezoensis</name>
    <name type="common">Susabi-nori</name>
    <name type="synonym">Porphyra yezoensis</name>
    <dbReference type="NCBI Taxonomy" id="2788"/>
    <lineage>
        <taxon>Eukaryota</taxon>
        <taxon>Rhodophyta</taxon>
        <taxon>Bangiophyceae</taxon>
        <taxon>Bangiales</taxon>
        <taxon>Bangiaceae</taxon>
        <taxon>Pyropia</taxon>
    </lineage>
</organism>
<proteinExistence type="predicted"/>
<accession>A0ACC3C3Z0</accession>
<comment type="caution">
    <text evidence="1">The sequence shown here is derived from an EMBL/GenBank/DDBJ whole genome shotgun (WGS) entry which is preliminary data.</text>
</comment>
<evidence type="ECO:0000313" key="1">
    <source>
        <dbReference type="EMBL" id="KAK1864835.1"/>
    </source>
</evidence>
<dbReference type="Proteomes" id="UP000798662">
    <property type="component" value="Chromosome 2"/>
</dbReference>
<keyword evidence="2" id="KW-1185">Reference proteome</keyword>
<name>A0ACC3C3Z0_PYRYE</name>
<gene>
    <name evidence="1" type="ORF">I4F81_007373</name>
</gene>
<reference evidence="1" key="1">
    <citation type="submission" date="2019-11" db="EMBL/GenBank/DDBJ databases">
        <title>Nori genome reveals adaptations in red seaweeds to the harsh intertidal environment.</title>
        <authorList>
            <person name="Wang D."/>
            <person name="Mao Y."/>
        </authorList>
    </citation>
    <scope>NUCLEOTIDE SEQUENCE</scope>
    <source>
        <tissue evidence="1">Gametophyte</tissue>
    </source>
</reference>
<dbReference type="EMBL" id="CM020619">
    <property type="protein sequence ID" value="KAK1864835.1"/>
    <property type="molecule type" value="Genomic_DNA"/>
</dbReference>
<sequence>MSGVGIGGRTKVVTAAALASRLDAVLHCRASSPALRALGDALAARADRARSGAPGEQRSAVAVAAPRRPPPAAPAVAAPDAAPPPGVRQLRRATAAELGLEEGASEEVSMRDSRALAARRAAAPPMVPGLPMLRAGPTLPPSDDSPLAGLCQELEELLDAHTAHVQSPASAGLWATAGRQPGRPAAAGRPSSLPAPLGLSGLRPTPQLASGPLGADRDTPFPTPLTWKDLLSLADAPSQRDLSRPALAAARARVYDTFSMHQRARMAACQGHMAALWLSALPTPGPHGTALTGDAMRVAVRLWLGAPPRSDPPAARCRCGADADPEGRHLLGVCEELHGRRCALHLRISHLVAGAFTRSTSWMEVVLEAEFRPEDAYGLRPDVRAKRVSTGACAWVDVSVASPFAARQLSRVAGEPLTPVAAIARED</sequence>
<evidence type="ECO:0000313" key="2">
    <source>
        <dbReference type="Proteomes" id="UP000798662"/>
    </source>
</evidence>
<protein>
    <submittedName>
        <fullName evidence="1">Uncharacterized protein</fullName>
    </submittedName>
</protein>